<dbReference type="SUPFAM" id="SSF53300">
    <property type="entry name" value="vWA-like"/>
    <property type="match status" value="1"/>
</dbReference>
<comment type="caution">
    <text evidence="5">The sequence shown here is derived from an EMBL/GenBank/DDBJ whole genome shotgun (WGS) entry which is preliminary data.</text>
</comment>
<dbReference type="Gene3D" id="3.40.50.410">
    <property type="entry name" value="von Willebrand factor, type A domain"/>
    <property type="match status" value="1"/>
</dbReference>
<dbReference type="InterPro" id="IPR041033">
    <property type="entry name" value="SpaA_PFL_dom_1"/>
</dbReference>
<dbReference type="Gene3D" id="2.60.40.10">
    <property type="entry name" value="Immunoglobulins"/>
    <property type="match status" value="1"/>
</dbReference>
<dbReference type="PROSITE" id="PS50234">
    <property type="entry name" value="VWFA"/>
    <property type="match status" value="1"/>
</dbReference>
<evidence type="ECO:0000313" key="6">
    <source>
        <dbReference type="Proteomes" id="UP000261231"/>
    </source>
</evidence>
<proteinExistence type="predicted"/>
<evidence type="ECO:0000259" key="4">
    <source>
        <dbReference type="PROSITE" id="PS50234"/>
    </source>
</evidence>
<sequence length="1516" mass="165260">MTLLRKSRKWKEEMMLSKFNNKKHRRLTALLLCVALMLGSVTSVSADISAADSETEVQNYAEEPTTEAVSYGAPEAQTEVQEGTPVAEETEAPATDTQQTEAHTEAAMEAHTETAAETQAAETTAEQQVQKEASEETKVSEEVQLTQDMKNAEGKTICKVIADLPEGAFNADASEITMEVKAVSSEDEEAVVKLIKNALTENTSLGNFVMYHVSFKVNGEDAEPQKSVSITFKDTELDVQDVKNATVFYYNPANSDAGNKDAELVPIIQRDELIKDLQKEEQEIPDNFDEIYDTSEITLTDKGAADEIQMDAWKNRIYGCYVTETTAGDIDADETVAEEPKTAINAIAAVAANNGNVTLTESYGKLTASYTGSLSASDYKYVWYRSVNRRAAEVQKPVQYQDMNTGANLGQDISADGTELYIALNGGALGCNGNTSVSYYVKVFEAADVDSDGTPKSGANALATSQSVSVASYYELQNGSFEKPEISGNWVQIENDSYKKYDGVWQTTGSDRAIEVINTDYPMNSAYRWYGKATAAEGKQFAELNCEAEGSLYQDVLTTPGETLNYQLAHRARGLKQTAKSEEDTMYVVIMPTQTAIEKNVTTQSQVQDVIANQKNYPGAMVVKYTDNDQAWTTHQGSYTVTASGQYSTRFFFVAGKTATNNVKEGNFLDDVKFTRNTLTPVRGTANVTVEKSIVGLEYVTAFNLAQTLTFKIGSKTVKGSDMNWTWSNDGNTLTGSTIVTLQQNECGNNLKVEEIATGSLDVANYTRASSVTVDRTPTDGTSGTLSISSGDSKSVAFRNVYTTNGGGSDNEPEGTLSHEKYIKRNEDGTYDITLNASGTIGSKTNPAKVDIVLIVDTSGSMDDDEKLDTTKDAIESLVDVFNAKGDSVDVRYKLVTFARYASIQTNEWVDGNTLYNKVESLEAGGGTNYDQGFQKGKTAIDSARSAAKKVVIFLTDGEPTYYGLGNGRKPYGFGNATSTKTLTTALDSAAKITCTDFYAVGIGLPDKVDVYKDDNEKKDPDYKNLTGQGVLDLIKDKVKAATKDAWNLTKENGTYSSLTNKFQQIAGQTLTAACSNVVITDQLSEYVDVTNNSKLRVKVAERNAAGVYSDKYSQDFALNVTGNNAKVTVDGETIATVSYNATTKTATLDFTDSYKLKADYYYYLTITNVIPNETAFNQYAENNYSYGTTVGDVSTDEGKDGYFATDDAKRATKGEITSSGQLGFFSNAEATVSYKKKDSGPTITENYAKPVVQVQTIPVKKVWSGAKPDNGTKILVQLVDRDGNPVVGKILELSEANEWQNKLVVEKASKYDSYSYRELVADENGSIKYNGHNYSMANDKSDIVINDKSYKVTYSKDTDGTRVITNTKNDQSIKIVKQNNSGINLEGATFTLKDANNQPTEYTSNENGIVFNGKINYGTYTLTEIKAPNGYSVLTTDITITVGQDGVSVSDSNNKVSVNPENDGTYTVIVKNDMLYSLPSTGGSGIFWYSICGMLLMMAAAWILYKNKCREVLVK</sequence>
<evidence type="ECO:0000256" key="2">
    <source>
        <dbReference type="SAM" id="Phobius"/>
    </source>
</evidence>
<protein>
    <submittedName>
        <fullName evidence="5">VWA domain-containing protein</fullName>
    </submittedName>
</protein>
<organism evidence="5 6">
    <name type="scientific">Coprococcus catus</name>
    <dbReference type="NCBI Taxonomy" id="116085"/>
    <lineage>
        <taxon>Bacteria</taxon>
        <taxon>Bacillati</taxon>
        <taxon>Bacillota</taxon>
        <taxon>Clostridia</taxon>
        <taxon>Lachnospirales</taxon>
        <taxon>Lachnospiraceae</taxon>
        <taxon>Coprococcus</taxon>
    </lineage>
</organism>
<accession>A0A3E2XLZ3</accession>
<reference evidence="5 6" key="1">
    <citation type="submission" date="2018-08" db="EMBL/GenBank/DDBJ databases">
        <title>A genome reference for cultivated species of the human gut microbiota.</title>
        <authorList>
            <person name="Zou Y."/>
            <person name="Xue W."/>
            <person name="Luo G."/>
        </authorList>
    </citation>
    <scope>NUCLEOTIDE SEQUENCE [LARGE SCALE GENOMIC DNA]</scope>
    <source>
        <strain evidence="5 6">AM28-39</strain>
    </source>
</reference>
<dbReference type="InterPro" id="IPR036465">
    <property type="entry name" value="vWFA_dom_sf"/>
</dbReference>
<feature type="transmembrane region" description="Helical" evidence="2">
    <location>
        <begin position="1487"/>
        <end position="1506"/>
    </location>
</feature>
<evidence type="ECO:0000313" key="5">
    <source>
        <dbReference type="EMBL" id="RGC45502.1"/>
    </source>
</evidence>
<keyword evidence="2" id="KW-0472">Membrane</keyword>
<dbReference type="CDD" id="cd00198">
    <property type="entry name" value="vWFA"/>
    <property type="match status" value="1"/>
</dbReference>
<feature type="compositionally biased region" description="Basic and acidic residues" evidence="1">
    <location>
        <begin position="102"/>
        <end position="114"/>
    </location>
</feature>
<keyword evidence="6" id="KW-1185">Reference proteome</keyword>
<dbReference type="Proteomes" id="UP000261231">
    <property type="component" value="Unassembled WGS sequence"/>
</dbReference>
<dbReference type="InterPro" id="IPR055384">
    <property type="entry name" value="DUF7604"/>
</dbReference>
<dbReference type="NCBIfam" id="TIGR01167">
    <property type="entry name" value="LPXTG_anchor"/>
    <property type="match status" value="1"/>
</dbReference>
<feature type="compositionally biased region" description="Low complexity" evidence="1">
    <location>
        <begin position="115"/>
        <end position="131"/>
    </location>
</feature>
<keyword evidence="2" id="KW-0812">Transmembrane</keyword>
<dbReference type="InterPro" id="IPR002035">
    <property type="entry name" value="VWF_A"/>
</dbReference>
<feature type="chain" id="PRO_5038556745" evidence="3">
    <location>
        <begin position="47"/>
        <end position="1516"/>
    </location>
</feature>
<dbReference type="SUPFAM" id="SSF49478">
    <property type="entry name" value="Cna protein B-type domain"/>
    <property type="match status" value="1"/>
</dbReference>
<dbReference type="EMBL" id="QVFD01000011">
    <property type="protein sequence ID" value="RGC45502.1"/>
    <property type="molecule type" value="Genomic_DNA"/>
</dbReference>
<evidence type="ECO:0000256" key="3">
    <source>
        <dbReference type="SAM" id="SignalP"/>
    </source>
</evidence>
<dbReference type="OrthoDB" id="9816455at2"/>
<name>A0A3E2XLZ3_9FIRM</name>
<dbReference type="Pfam" id="PF00092">
    <property type="entry name" value="VWA"/>
    <property type="match status" value="1"/>
</dbReference>
<keyword evidence="2" id="KW-1133">Transmembrane helix</keyword>
<evidence type="ECO:0000256" key="1">
    <source>
        <dbReference type="SAM" id="MobiDB-lite"/>
    </source>
</evidence>
<feature type="domain" description="VWFA" evidence="4">
    <location>
        <begin position="851"/>
        <end position="1004"/>
    </location>
</feature>
<dbReference type="Pfam" id="PF24558">
    <property type="entry name" value="DUF7604"/>
    <property type="match status" value="1"/>
</dbReference>
<keyword evidence="3" id="KW-0732">Signal</keyword>
<dbReference type="SMART" id="SM00327">
    <property type="entry name" value="VWA"/>
    <property type="match status" value="1"/>
</dbReference>
<gene>
    <name evidence="5" type="ORF">DW747_11370</name>
</gene>
<feature type="region of interest" description="Disordered" evidence="1">
    <location>
        <begin position="57"/>
        <end position="142"/>
    </location>
</feature>
<feature type="compositionally biased region" description="Basic and acidic residues" evidence="1">
    <location>
        <begin position="132"/>
        <end position="141"/>
    </location>
</feature>
<dbReference type="Pfam" id="PF17802">
    <property type="entry name" value="SpaA"/>
    <property type="match status" value="1"/>
</dbReference>
<dbReference type="InterPro" id="IPR013783">
    <property type="entry name" value="Ig-like_fold"/>
</dbReference>
<feature type="signal peptide" evidence="3">
    <location>
        <begin position="1"/>
        <end position="46"/>
    </location>
</feature>